<dbReference type="Gene3D" id="2.60.120.1440">
    <property type="match status" value="1"/>
</dbReference>
<dbReference type="InterPro" id="IPR012373">
    <property type="entry name" value="Ferrdict_sens_TM"/>
</dbReference>
<dbReference type="InterPro" id="IPR006860">
    <property type="entry name" value="FecR"/>
</dbReference>
<accession>A0ABV7JNV7</accession>
<evidence type="ECO:0000259" key="2">
    <source>
        <dbReference type="Pfam" id="PF04773"/>
    </source>
</evidence>
<dbReference type="PANTHER" id="PTHR30273:SF2">
    <property type="entry name" value="PROTEIN FECR"/>
    <property type="match status" value="1"/>
</dbReference>
<dbReference type="Pfam" id="PF04773">
    <property type="entry name" value="FecR"/>
    <property type="match status" value="1"/>
</dbReference>
<evidence type="ECO:0000259" key="3">
    <source>
        <dbReference type="Pfam" id="PF16344"/>
    </source>
</evidence>
<reference evidence="5" key="1">
    <citation type="journal article" date="2019" name="Int. J. Syst. Evol. Microbiol.">
        <title>The Global Catalogue of Microorganisms (GCM) 10K type strain sequencing project: providing services to taxonomists for standard genome sequencing and annotation.</title>
        <authorList>
            <consortium name="The Broad Institute Genomics Platform"/>
            <consortium name="The Broad Institute Genome Sequencing Center for Infectious Disease"/>
            <person name="Wu L."/>
            <person name="Ma J."/>
        </authorList>
    </citation>
    <scope>NUCLEOTIDE SEQUENCE [LARGE SCALE GENOMIC DNA]</scope>
    <source>
        <strain evidence="5">KCTC 52416</strain>
    </source>
</reference>
<feature type="domain" description="FecR protein" evidence="2">
    <location>
        <begin position="202"/>
        <end position="296"/>
    </location>
</feature>
<dbReference type="EMBL" id="JBHRTA010000060">
    <property type="protein sequence ID" value="MFC3199743.1"/>
    <property type="molecule type" value="Genomic_DNA"/>
</dbReference>
<evidence type="ECO:0000256" key="1">
    <source>
        <dbReference type="SAM" id="Phobius"/>
    </source>
</evidence>
<dbReference type="RefSeq" id="WP_379025659.1">
    <property type="nucleotide sequence ID" value="NZ_JBHRTA010000060.1"/>
</dbReference>
<feature type="domain" description="Protein FecR C-terminal" evidence="3">
    <location>
        <begin position="337"/>
        <end position="405"/>
    </location>
</feature>
<evidence type="ECO:0000313" key="4">
    <source>
        <dbReference type="EMBL" id="MFC3199743.1"/>
    </source>
</evidence>
<feature type="transmembrane region" description="Helical" evidence="1">
    <location>
        <begin position="93"/>
        <end position="117"/>
    </location>
</feature>
<proteinExistence type="predicted"/>
<sequence>MERSKVVYLLRKHIGGELTTDEKNELISWADSHPANRALLHKAADTTWLTNTLRDYDHVLPAEEEAVAQALARHIMRQDTAQRRPSRKISRRLSTAATWWMCAAAMILAVTCAWLLLNSRHAAEGQRNVASDIAPGGNKAVLTLPNGRTIDLSEAQSGIEVGDQITYYDGTAIHIPGYDGKQILTSPDHMGARMGTSPLLKLSTPRGGIYELVLSDGSQVWLNSASTITYPVQFTDSLRIVELSGEGYFAVTKDAKRPFRVITKGQAVQVLGTEFNITAYDDEEVTKTTLVSGAVKVAAPMTKPVFLKQPGEQAVINGQIRKQTASVDDEIAWRHGKFSFNNKTFEQVMQDLSRWYDLEIVYERNVPDAELMGDAFRNQNLGLVLRVLDVAEIDYHLDVRQRQLTIK</sequence>
<dbReference type="Proteomes" id="UP001595526">
    <property type="component" value="Unassembled WGS sequence"/>
</dbReference>
<gene>
    <name evidence="4" type="ORF">ACFOET_19145</name>
</gene>
<organism evidence="4 5">
    <name type="scientific">Parapedobacter deserti</name>
    <dbReference type="NCBI Taxonomy" id="1912957"/>
    <lineage>
        <taxon>Bacteria</taxon>
        <taxon>Pseudomonadati</taxon>
        <taxon>Bacteroidota</taxon>
        <taxon>Sphingobacteriia</taxon>
        <taxon>Sphingobacteriales</taxon>
        <taxon>Sphingobacteriaceae</taxon>
        <taxon>Parapedobacter</taxon>
    </lineage>
</organism>
<keyword evidence="1" id="KW-0472">Membrane</keyword>
<protein>
    <submittedName>
        <fullName evidence="4">FecR domain-containing protein</fullName>
    </submittedName>
</protein>
<keyword evidence="5" id="KW-1185">Reference proteome</keyword>
<dbReference type="Gene3D" id="3.55.50.30">
    <property type="match status" value="1"/>
</dbReference>
<dbReference type="PANTHER" id="PTHR30273">
    <property type="entry name" value="PERIPLASMIC SIGNAL SENSOR AND SIGMA FACTOR ACTIVATOR FECR-RELATED"/>
    <property type="match status" value="1"/>
</dbReference>
<dbReference type="InterPro" id="IPR032508">
    <property type="entry name" value="FecR_C"/>
</dbReference>
<comment type="caution">
    <text evidence="4">The sequence shown here is derived from an EMBL/GenBank/DDBJ whole genome shotgun (WGS) entry which is preliminary data.</text>
</comment>
<dbReference type="Pfam" id="PF16344">
    <property type="entry name" value="FecR_C"/>
    <property type="match status" value="1"/>
</dbReference>
<evidence type="ECO:0000313" key="5">
    <source>
        <dbReference type="Proteomes" id="UP001595526"/>
    </source>
</evidence>
<keyword evidence="1" id="KW-1133">Transmembrane helix</keyword>
<keyword evidence="1" id="KW-0812">Transmembrane</keyword>
<name>A0ABV7JNV7_9SPHI</name>